<proteinExistence type="predicted"/>
<gene>
    <name evidence="1" type="ORF">OCU04_007893</name>
</gene>
<accession>A0A9X0DKG1</accession>
<organism evidence="1 2">
    <name type="scientific">Sclerotinia nivalis</name>
    <dbReference type="NCBI Taxonomy" id="352851"/>
    <lineage>
        <taxon>Eukaryota</taxon>
        <taxon>Fungi</taxon>
        <taxon>Dikarya</taxon>
        <taxon>Ascomycota</taxon>
        <taxon>Pezizomycotina</taxon>
        <taxon>Leotiomycetes</taxon>
        <taxon>Helotiales</taxon>
        <taxon>Sclerotiniaceae</taxon>
        <taxon>Sclerotinia</taxon>
    </lineage>
</organism>
<dbReference type="OrthoDB" id="3551681at2759"/>
<protein>
    <submittedName>
        <fullName evidence="1">Uncharacterized protein</fullName>
    </submittedName>
</protein>
<name>A0A9X0DKG1_9HELO</name>
<keyword evidence="2" id="KW-1185">Reference proteome</keyword>
<dbReference type="Proteomes" id="UP001152300">
    <property type="component" value="Unassembled WGS sequence"/>
</dbReference>
<comment type="caution">
    <text evidence="1">The sequence shown here is derived from an EMBL/GenBank/DDBJ whole genome shotgun (WGS) entry which is preliminary data.</text>
</comment>
<dbReference type="AlphaFoldDB" id="A0A9X0DKG1"/>
<dbReference type="EMBL" id="JAPEIS010000008">
    <property type="protein sequence ID" value="KAJ8064053.1"/>
    <property type="molecule type" value="Genomic_DNA"/>
</dbReference>
<evidence type="ECO:0000313" key="2">
    <source>
        <dbReference type="Proteomes" id="UP001152300"/>
    </source>
</evidence>
<reference evidence="1" key="1">
    <citation type="submission" date="2022-11" db="EMBL/GenBank/DDBJ databases">
        <title>Genome Resource of Sclerotinia nivalis Strain SnTB1, a Plant Pathogen Isolated from American Ginseng.</title>
        <authorList>
            <person name="Fan S."/>
        </authorList>
    </citation>
    <scope>NUCLEOTIDE SEQUENCE</scope>
    <source>
        <strain evidence="1">SnTB1</strain>
    </source>
</reference>
<sequence length="346" mass="38295">MEQAIPKADEWDAEAERDELGVESVKRMVEAINCFKVDQLPNQIQRAEQGYGSFQTSLGGEASEIIRSGDEVSQIRNIGRTILQRGDNITKNGNFMSRVGKLRMLAGCAVLRVAEFREDGMRKVAKRINKQTSDFLFGTIDEHQCRKMRDFASFWCWAMEKLPGWKGRELALYLQLTESKRNLTQLCYKPTIPALAGEFVATMEAKGHHPNSPEIPGLICIVENLLAGIVGKDIIYRALGCPYIPQPQISDHMSITFIDNSAGMVTAMNEGSSYASAGHTSNCAVENNHEGYDSHNNAFAYTGTSQPAAVFLKAILMDTKKPDPLNCNVAFSPTYIGHPTSKTTFS</sequence>
<evidence type="ECO:0000313" key="1">
    <source>
        <dbReference type="EMBL" id="KAJ8064053.1"/>
    </source>
</evidence>